<dbReference type="OrthoDB" id="206565at2759"/>
<evidence type="ECO:0000256" key="1">
    <source>
        <dbReference type="ARBA" id="ARBA00006638"/>
    </source>
</evidence>
<dbReference type="KEGG" id="slb:AWJ20_4910"/>
<evidence type="ECO:0000256" key="3">
    <source>
        <dbReference type="ARBA" id="ARBA00023172"/>
    </source>
</evidence>
<protein>
    <recommendedName>
        <fullName evidence="6">DNA repair and recombination protein RAD52</fullName>
    </recommendedName>
</protein>
<feature type="compositionally biased region" description="Basic and acidic residues" evidence="7">
    <location>
        <begin position="497"/>
        <end position="510"/>
    </location>
</feature>
<name>A0A161HL63_9ASCO</name>
<gene>
    <name evidence="8" type="primary">RAD52</name>
    <name evidence="8" type="ORF">AWJ20_4910</name>
</gene>
<feature type="compositionally biased region" description="Polar residues" evidence="7">
    <location>
        <begin position="453"/>
        <end position="465"/>
    </location>
</feature>
<accession>A0A161HL63</accession>
<feature type="compositionally biased region" description="Low complexity" evidence="7">
    <location>
        <begin position="24"/>
        <end position="36"/>
    </location>
</feature>
<proteinExistence type="inferred from homology"/>
<dbReference type="EMBL" id="CP014502">
    <property type="protein sequence ID" value="ANB13957.1"/>
    <property type="molecule type" value="Genomic_DNA"/>
</dbReference>
<dbReference type="GO" id="GO:0005634">
    <property type="term" value="C:nucleus"/>
    <property type="evidence" value="ECO:0007669"/>
    <property type="project" value="InterPro"/>
</dbReference>
<dbReference type="GO" id="GO:0003697">
    <property type="term" value="F:single-stranded DNA binding"/>
    <property type="evidence" value="ECO:0007669"/>
    <property type="project" value="UniProtKB-ARBA"/>
</dbReference>
<sequence length="510" mass="54201">MPNYGDQHLSNGSRYGTNGGGGYLPNNNRSWSNGNASGSGTGSSGNGGAAVNGTNFTIKESNHIRQQLGKQLGPEYISHRPGGGGLKVPYLEGWKVINLANEVFGFNGWSSEIINHEIDYCDEIRDGRFNLGMSAKIRVTLRDGTYREDVGYGQVENARSKGMAFDKCKKEATTDGLKRALRLFGNALGNCLYDSSYTRNISRVKVSMPPFDESQLIRRPEIVTMQKAAAAAKAAREAAEAAELEELAALNTSTKPSIKSEASTVAASSTPQNGLAAKGTNLTAVGTGNNGATSRIANNSGSGQPSLPSLPTKAFAKPDGSGVDSSSTAVSGSLDFMPAGFLDSDDMFDDHEFAEIDGLPYIAPREEPVPAPARVPLNIKADTSIDTTANITANTTADLTSNTTANTTANITNESGTTTNKPNKESEDHTASPVQFFSARAALAVQKDMIPENSQFDPSFQSPSLRRTVPNKSVPIKKSSVNPLSQDPQPPTLASDRTPEPDSRKRMRLD</sequence>
<dbReference type="PANTHER" id="PTHR12132">
    <property type="entry name" value="DNA REPAIR AND RECOMBINATION PROTEIN RAD52, RAD59"/>
    <property type="match status" value="1"/>
</dbReference>
<evidence type="ECO:0000256" key="5">
    <source>
        <dbReference type="ARBA" id="ARBA00037138"/>
    </source>
</evidence>
<keyword evidence="4" id="KW-0234">DNA repair</keyword>
<dbReference type="AlphaFoldDB" id="A0A161HL63"/>
<feature type="region of interest" description="Disordered" evidence="7">
    <location>
        <begin position="453"/>
        <end position="510"/>
    </location>
</feature>
<dbReference type="SUPFAM" id="SSF54768">
    <property type="entry name" value="dsRNA-binding domain-like"/>
    <property type="match status" value="1"/>
</dbReference>
<reference evidence="8 9" key="1">
    <citation type="submission" date="2016-02" db="EMBL/GenBank/DDBJ databases">
        <title>Complete genome sequence and transcriptome regulation of the pentose utilising yeast Sugiyamaella lignohabitans.</title>
        <authorList>
            <person name="Bellasio M."/>
            <person name="Peymann A."/>
            <person name="Valli M."/>
            <person name="Sipitzky M."/>
            <person name="Graf A."/>
            <person name="Sauer M."/>
            <person name="Marx H."/>
            <person name="Mattanovich D."/>
        </authorList>
    </citation>
    <scope>NUCLEOTIDE SEQUENCE [LARGE SCALE GENOMIC DNA]</scope>
    <source>
        <strain evidence="8 9">CBS 10342</strain>
    </source>
</reference>
<feature type="compositionally biased region" description="Gly residues" evidence="7">
    <location>
        <begin position="37"/>
        <end position="50"/>
    </location>
</feature>
<dbReference type="Gene3D" id="3.30.390.80">
    <property type="entry name" value="DNA repair protein Rad52/59/22"/>
    <property type="match status" value="1"/>
</dbReference>
<dbReference type="Proteomes" id="UP000189580">
    <property type="component" value="Chromosome d"/>
</dbReference>
<dbReference type="GO" id="GO:0000730">
    <property type="term" value="P:DNA recombinase assembly"/>
    <property type="evidence" value="ECO:0007669"/>
    <property type="project" value="InterPro"/>
</dbReference>
<comment type="similarity">
    <text evidence="1">Belongs to the RAD52 family.</text>
</comment>
<keyword evidence="3" id="KW-0233">DNA recombination</keyword>
<dbReference type="InterPro" id="IPR042525">
    <property type="entry name" value="Rad52_Rad59_Rad22_sf"/>
</dbReference>
<dbReference type="GO" id="GO:0006312">
    <property type="term" value="P:mitotic recombination"/>
    <property type="evidence" value="ECO:0007669"/>
    <property type="project" value="TreeGrafter"/>
</dbReference>
<dbReference type="NCBIfam" id="TIGR00607">
    <property type="entry name" value="rad52"/>
    <property type="match status" value="1"/>
</dbReference>
<dbReference type="RefSeq" id="XP_018736434.1">
    <property type="nucleotide sequence ID" value="XM_018882014.1"/>
</dbReference>
<feature type="region of interest" description="Disordered" evidence="7">
    <location>
        <begin position="1"/>
        <end position="54"/>
    </location>
</feature>
<evidence type="ECO:0000256" key="2">
    <source>
        <dbReference type="ARBA" id="ARBA00022763"/>
    </source>
</evidence>
<dbReference type="Pfam" id="PF04098">
    <property type="entry name" value="Rad52_Rad22"/>
    <property type="match status" value="1"/>
</dbReference>
<evidence type="ECO:0000256" key="4">
    <source>
        <dbReference type="ARBA" id="ARBA00023204"/>
    </source>
</evidence>
<dbReference type="PANTHER" id="PTHR12132:SF1">
    <property type="entry name" value="DNA REPAIR PROTEIN RAD52 HOMOLOG"/>
    <property type="match status" value="1"/>
</dbReference>
<comment type="function">
    <text evidence="5">Involved in DNA double-strand break (DSB) repair and recombination. Promotes the annealing of complementary single-stranded DNA and by stimulation of the RAD51 recombinase.</text>
</comment>
<keyword evidence="9" id="KW-1185">Reference proteome</keyword>
<dbReference type="GeneID" id="30037094"/>
<dbReference type="GO" id="GO:0045002">
    <property type="term" value="P:double-strand break repair via single-strand annealing"/>
    <property type="evidence" value="ECO:0007669"/>
    <property type="project" value="InterPro"/>
</dbReference>
<evidence type="ECO:0000256" key="6">
    <source>
        <dbReference type="ARBA" id="ARBA00041062"/>
    </source>
</evidence>
<evidence type="ECO:0000256" key="7">
    <source>
        <dbReference type="SAM" id="MobiDB-lite"/>
    </source>
</evidence>
<keyword evidence="2" id="KW-0227">DNA damage</keyword>
<feature type="region of interest" description="Disordered" evidence="7">
    <location>
        <begin position="404"/>
        <end position="431"/>
    </location>
</feature>
<dbReference type="FunFam" id="3.30.390.80:FF:000001">
    <property type="entry name" value="DNA repair protein RAD52 homolog"/>
    <property type="match status" value="1"/>
</dbReference>
<feature type="compositionally biased region" description="Low complexity" evidence="7">
    <location>
        <begin position="404"/>
        <end position="413"/>
    </location>
</feature>
<dbReference type="InterPro" id="IPR004585">
    <property type="entry name" value="DNA_recomb/repair_Rad52"/>
</dbReference>
<organism evidence="8 9">
    <name type="scientific">Sugiyamaella lignohabitans</name>
    <dbReference type="NCBI Taxonomy" id="796027"/>
    <lineage>
        <taxon>Eukaryota</taxon>
        <taxon>Fungi</taxon>
        <taxon>Dikarya</taxon>
        <taxon>Ascomycota</taxon>
        <taxon>Saccharomycotina</taxon>
        <taxon>Dipodascomycetes</taxon>
        <taxon>Dipodascales</taxon>
        <taxon>Trichomonascaceae</taxon>
        <taxon>Sugiyamaella</taxon>
    </lineage>
</organism>
<dbReference type="InterPro" id="IPR041247">
    <property type="entry name" value="Rad52_fam"/>
</dbReference>
<evidence type="ECO:0000313" key="9">
    <source>
        <dbReference type="Proteomes" id="UP000189580"/>
    </source>
</evidence>
<evidence type="ECO:0000313" key="8">
    <source>
        <dbReference type="EMBL" id="ANB13957.1"/>
    </source>
</evidence>
<dbReference type="InterPro" id="IPR007232">
    <property type="entry name" value="Rad52_Rad59_Rad22"/>
</dbReference>